<dbReference type="CDD" id="cd05117">
    <property type="entry name" value="STKc_CAMK"/>
    <property type="match status" value="1"/>
</dbReference>
<evidence type="ECO:0000256" key="3">
    <source>
        <dbReference type="ARBA" id="ARBA00022741"/>
    </source>
</evidence>
<comment type="similarity">
    <text evidence="1">Belongs to the protein kinase superfamily. CAMK Ser/Thr protein kinase family. CaMK subfamily.</text>
</comment>
<sequence>MDENLDTADRPNLLNETANLDEEDELLDAEELSHKKKLVENIKHTHENSSPLSHALAGSLSQESLNQDESRDLQQKDILNKFSESEKNKTQTEDKKRNLKSSNSKYSNSDIITEFVNIKSIKSNKSNKVMYPISAEKFAQFESMLFDLVGFTTSSYKVEDEQATKAPRLDKIDITNSKFVPNMEVLSHKLEINSANHVQVKKVNARNGLDSANSDTDNASLDEERTQNLYFKAKLVTIMLNEPLRPRRACRVLLTKRNTNSLDSIINEIENIFKVDSIKKIFNLSGLMINNPIDMYYQDDIFIAVTNEKINNKDFDLDPEEIKVLYINEFMKGYSKLDPTSIIQRNAQKADFNRKKSHQTENLMINSQNQIEFMPEELLENYEIGRVIGEGNYSIVRECKDINTGIQFALKIIDLKKNPGREEVVDNEINILRRVKHPNIVKLVEDYNFNNYVYLVFEYYKAGDLLETITKRKKFLEKDAAAIIYTMASTIDYLHSLCIIHRDIKLDNIMVQVYPDGSKSLKLGDFGSAVYAQEGLSEKCGSPVYVAPEILSDKSYGLEVDVWSLGIVAYILLCGYAPFEGQSDEETFDLIKNQELKFLEEDWLNISGPAIDLIRKMLDRNPENRVKASEILNHHWFNRDDSSQEREKSEITKSGEHLQTSRKSEISIGKFEETLAKSKPNTPKLVLTQIKKRNNYKTTNVQ</sequence>
<dbReference type="Proteomes" id="UP000276133">
    <property type="component" value="Unassembled WGS sequence"/>
</dbReference>
<feature type="region of interest" description="Disordered" evidence="8">
    <location>
        <begin position="1"/>
        <end position="22"/>
    </location>
</feature>
<keyword evidence="3 7" id="KW-0547">Nucleotide-binding</keyword>
<dbReference type="InterPro" id="IPR008271">
    <property type="entry name" value="Ser/Thr_kinase_AS"/>
</dbReference>
<evidence type="ECO:0000313" key="12">
    <source>
        <dbReference type="Proteomes" id="UP000276133"/>
    </source>
</evidence>
<feature type="domain" description="Doublecortin" evidence="10">
    <location>
        <begin position="234"/>
        <end position="316"/>
    </location>
</feature>
<dbReference type="EC" id="2.7.11.1" evidence="2"/>
<evidence type="ECO:0000256" key="4">
    <source>
        <dbReference type="ARBA" id="ARBA00022840"/>
    </source>
</evidence>
<dbReference type="PROSITE" id="PS00107">
    <property type="entry name" value="PROTEIN_KINASE_ATP"/>
    <property type="match status" value="1"/>
</dbReference>
<feature type="non-terminal residue" evidence="11">
    <location>
        <position position="702"/>
    </location>
</feature>
<feature type="compositionally biased region" description="Basic and acidic residues" evidence="8">
    <location>
        <begin position="81"/>
        <end position="96"/>
    </location>
</feature>
<comment type="catalytic activity">
    <reaction evidence="6">
        <text>L-seryl-[protein] + ATP = O-phospho-L-seryl-[protein] + ADP + H(+)</text>
        <dbReference type="Rhea" id="RHEA:17989"/>
        <dbReference type="Rhea" id="RHEA-COMP:9863"/>
        <dbReference type="Rhea" id="RHEA-COMP:11604"/>
        <dbReference type="ChEBI" id="CHEBI:15378"/>
        <dbReference type="ChEBI" id="CHEBI:29999"/>
        <dbReference type="ChEBI" id="CHEBI:30616"/>
        <dbReference type="ChEBI" id="CHEBI:83421"/>
        <dbReference type="ChEBI" id="CHEBI:456216"/>
        <dbReference type="EC" id="2.7.11.1"/>
    </reaction>
</comment>
<dbReference type="PROSITE" id="PS50309">
    <property type="entry name" value="DC"/>
    <property type="match status" value="1"/>
</dbReference>
<comment type="catalytic activity">
    <reaction evidence="5">
        <text>L-threonyl-[protein] + ATP = O-phospho-L-threonyl-[protein] + ADP + H(+)</text>
        <dbReference type="Rhea" id="RHEA:46608"/>
        <dbReference type="Rhea" id="RHEA-COMP:11060"/>
        <dbReference type="Rhea" id="RHEA-COMP:11605"/>
        <dbReference type="ChEBI" id="CHEBI:15378"/>
        <dbReference type="ChEBI" id="CHEBI:30013"/>
        <dbReference type="ChEBI" id="CHEBI:30616"/>
        <dbReference type="ChEBI" id="CHEBI:61977"/>
        <dbReference type="ChEBI" id="CHEBI:456216"/>
        <dbReference type="EC" id="2.7.11.1"/>
    </reaction>
</comment>
<evidence type="ECO:0000256" key="7">
    <source>
        <dbReference type="PROSITE-ProRule" id="PRU10141"/>
    </source>
</evidence>
<feature type="compositionally biased region" description="Basic and acidic residues" evidence="8">
    <location>
        <begin position="639"/>
        <end position="656"/>
    </location>
</feature>
<feature type="binding site" evidence="7">
    <location>
        <position position="411"/>
    </location>
    <ligand>
        <name>ATP</name>
        <dbReference type="ChEBI" id="CHEBI:30616"/>
    </ligand>
</feature>
<organism evidence="11 12">
    <name type="scientific">Brachionus plicatilis</name>
    <name type="common">Marine rotifer</name>
    <name type="synonym">Brachionus muelleri</name>
    <dbReference type="NCBI Taxonomy" id="10195"/>
    <lineage>
        <taxon>Eukaryota</taxon>
        <taxon>Metazoa</taxon>
        <taxon>Spiralia</taxon>
        <taxon>Gnathifera</taxon>
        <taxon>Rotifera</taxon>
        <taxon>Eurotatoria</taxon>
        <taxon>Monogononta</taxon>
        <taxon>Pseudotrocha</taxon>
        <taxon>Ploima</taxon>
        <taxon>Brachionidae</taxon>
        <taxon>Brachionus</taxon>
    </lineage>
</organism>
<evidence type="ECO:0000256" key="5">
    <source>
        <dbReference type="ARBA" id="ARBA00047899"/>
    </source>
</evidence>
<accession>A0A3M7RVD5</accession>
<dbReference type="Pfam" id="PF00069">
    <property type="entry name" value="Pkinase"/>
    <property type="match status" value="1"/>
</dbReference>
<keyword evidence="4 7" id="KW-0067">ATP-binding</keyword>
<dbReference type="SMART" id="SM00220">
    <property type="entry name" value="S_TKc"/>
    <property type="match status" value="1"/>
</dbReference>
<evidence type="ECO:0000256" key="8">
    <source>
        <dbReference type="SAM" id="MobiDB-lite"/>
    </source>
</evidence>
<dbReference type="InterPro" id="IPR003533">
    <property type="entry name" value="Doublecortin_dom"/>
</dbReference>
<dbReference type="InterPro" id="IPR011009">
    <property type="entry name" value="Kinase-like_dom_sf"/>
</dbReference>
<dbReference type="OrthoDB" id="1738954at2759"/>
<evidence type="ECO:0000259" key="9">
    <source>
        <dbReference type="PROSITE" id="PS50011"/>
    </source>
</evidence>
<dbReference type="EMBL" id="REGN01002575">
    <property type="protein sequence ID" value="RNA27257.1"/>
    <property type="molecule type" value="Genomic_DNA"/>
</dbReference>
<dbReference type="PANTHER" id="PTHR24347">
    <property type="entry name" value="SERINE/THREONINE-PROTEIN KINASE"/>
    <property type="match status" value="1"/>
</dbReference>
<dbReference type="Gene3D" id="1.10.510.10">
    <property type="entry name" value="Transferase(Phosphotransferase) domain 1"/>
    <property type="match status" value="1"/>
</dbReference>
<protein>
    <recommendedName>
        <fullName evidence="2">non-specific serine/threonine protein kinase</fullName>
        <ecNumber evidence="2">2.7.11.1</ecNumber>
    </recommendedName>
</protein>
<dbReference type="InterPro" id="IPR036572">
    <property type="entry name" value="Doublecortin_dom_sf"/>
</dbReference>
<dbReference type="PROSITE" id="PS50011">
    <property type="entry name" value="PROTEIN_KINASE_DOM"/>
    <property type="match status" value="1"/>
</dbReference>
<evidence type="ECO:0000259" key="10">
    <source>
        <dbReference type="PROSITE" id="PS50309"/>
    </source>
</evidence>
<reference evidence="11 12" key="1">
    <citation type="journal article" date="2018" name="Sci. Rep.">
        <title>Genomic signatures of local adaptation to the degree of environmental predictability in rotifers.</title>
        <authorList>
            <person name="Franch-Gras L."/>
            <person name="Hahn C."/>
            <person name="Garcia-Roger E.M."/>
            <person name="Carmona M.J."/>
            <person name="Serra M."/>
            <person name="Gomez A."/>
        </authorList>
    </citation>
    <scope>NUCLEOTIDE SEQUENCE [LARGE SCALE GENOMIC DNA]</scope>
    <source>
        <strain evidence="11">HYR1</strain>
    </source>
</reference>
<proteinExistence type="inferred from homology"/>
<evidence type="ECO:0000256" key="1">
    <source>
        <dbReference type="ARBA" id="ARBA00005354"/>
    </source>
</evidence>
<dbReference type="SUPFAM" id="SSF56112">
    <property type="entry name" value="Protein kinase-like (PK-like)"/>
    <property type="match status" value="1"/>
</dbReference>
<dbReference type="InterPro" id="IPR017441">
    <property type="entry name" value="Protein_kinase_ATP_BS"/>
</dbReference>
<keyword evidence="11" id="KW-0418">Kinase</keyword>
<dbReference type="GO" id="GO:0005524">
    <property type="term" value="F:ATP binding"/>
    <property type="evidence" value="ECO:0007669"/>
    <property type="project" value="UniProtKB-UniRule"/>
</dbReference>
<dbReference type="AlphaFoldDB" id="A0A3M7RVD5"/>
<keyword evidence="12" id="KW-1185">Reference proteome</keyword>
<feature type="region of interest" description="Disordered" evidence="8">
    <location>
        <begin position="639"/>
        <end position="663"/>
    </location>
</feature>
<dbReference type="Gene3D" id="3.10.20.230">
    <property type="entry name" value="Doublecortin domain"/>
    <property type="match status" value="1"/>
</dbReference>
<keyword evidence="11" id="KW-0808">Transferase</keyword>
<comment type="caution">
    <text evidence="11">The sequence shown here is derived from an EMBL/GenBank/DDBJ whole genome shotgun (WGS) entry which is preliminary data.</text>
</comment>
<gene>
    <name evidence="11" type="ORF">BpHYR1_043671</name>
</gene>
<dbReference type="PROSITE" id="PS00108">
    <property type="entry name" value="PROTEIN_KINASE_ST"/>
    <property type="match status" value="1"/>
</dbReference>
<name>A0A3M7RVD5_BRAPC</name>
<evidence type="ECO:0000313" key="11">
    <source>
        <dbReference type="EMBL" id="RNA27257.1"/>
    </source>
</evidence>
<evidence type="ECO:0000256" key="2">
    <source>
        <dbReference type="ARBA" id="ARBA00012513"/>
    </source>
</evidence>
<dbReference type="InterPro" id="IPR000719">
    <property type="entry name" value="Prot_kinase_dom"/>
</dbReference>
<feature type="domain" description="Protein kinase" evidence="9">
    <location>
        <begin position="382"/>
        <end position="637"/>
    </location>
</feature>
<dbReference type="GO" id="GO:0035556">
    <property type="term" value="P:intracellular signal transduction"/>
    <property type="evidence" value="ECO:0007669"/>
    <property type="project" value="InterPro"/>
</dbReference>
<feature type="region of interest" description="Disordered" evidence="8">
    <location>
        <begin position="81"/>
        <end position="104"/>
    </location>
</feature>
<dbReference type="SUPFAM" id="SSF89837">
    <property type="entry name" value="Doublecortin (DC)"/>
    <property type="match status" value="1"/>
</dbReference>
<dbReference type="STRING" id="10195.A0A3M7RVD5"/>
<dbReference type="FunFam" id="1.10.510.10:FF:000571">
    <property type="entry name" value="Maternal embryonic leucine zipper kinase"/>
    <property type="match status" value="1"/>
</dbReference>
<evidence type="ECO:0000256" key="6">
    <source>
        <dbReference type="ARBA" id="ARBA00048679"/>
    </source>
</evidence>
<dbReference type="GO" id="GO:0004674">
    <property type="term" value="F:protein serine/threonine kinase activity"/>
    <property type="evidence" value="ECO:0007669"/>
    <property type="project" value="UniProtKB-EC"/>
</dbReference>